<sequence>MLQVEQLTRRFGDHTAVDNVSFDVPDGQLIGFVGGNGAGKTTTMRMIMGVLAIHGGQVLVNGRPITLADRKTFGYMPEERGLYPKQRIIDQLVYLGRLHGMSQKAARASATDHLERFGLGERAQDHVEKLSLGNQQRVQIIAAVMAQPTALVLDEPFSGLDPTAVDQMAAVLREHSRRGVPILFSSHQLDLVERLCDGLVILARGKVVGKGTADQLRGDAPVRHRLVLDGDAGWTRDLPGLYVADVEGNTAVLEVMTPGAERELLEHALRRGSIREFARIVPPLSEIYREVTADAHNVHDGDHALDFAGDKAKEFSA</sequence>
<dbReference type="PROSITE" id="PS50893">
    <property type="entry name" value="ABC_TRANSPORTER_2"/>
    <property type="match status" value="1"/>
</dbReference>
<dbReference type="PANTHER" id="PTHR42711">
    <property type="entry name" value="ABC TRANSPORTER ATP-BINDING PROTEIN"/>
    <property type="match status" value="1"/>
</dbReference>
<keyword evidence="5 8" id="KW-0067">ATP-binding</keyword>
<keyword evidence="6" id="KW-0046">Antibiotic resistance</keyword>
<evidence type="ECO:0000259" key="7">
    <source>
        <dbReference type="PROSITE" id="PS50893"/>
    </source>
</evidence>
<dbReference type="eggNOG" id="COG4152">
    <property type="taxonomic scope" value="Bacteria"/>
</dbReference>
<comment type="caution">
    <text evidence="8">The sequence shown here is derived from an EMBL/GenBank/DDBJ whole genome shotgun (WGS) entry which is preliminary data.</text>
</comment>
<reference evidence="8 9" key="1">
    <citation type="submission" date="2012-08" db="EMBL/GenBank/DDBJ databases">
        <title>Whole genome shotgun sequence of Kineosphaera limosa NBRC 100340.</title>
        <authorList>
            <person name="Yoshida I."/>
            <person name="Isaki S."/>
            <person name="Hosoyama A."/>
            <person name="Tsuchikane K."/>
            <person name="Katsumata H."/>
            <person name="Ando Y."/>
            <person name="Ohji S."/>
            <person name="Hamada M."/>
            <person name="Tamura T."/>
            <person name="Yamazoe A."/>
            <person name="Yamazaki S."/>
            <person name="Fujita N."/>
        </authorList>
    </citation>
    <scope>NUCLEOTIDE SEQUENCE [LARGE SCALE GENOMIC DNA]</scope>
    <source>
        <strain evidence="8 9">NBRC 100340</strain>
    </source>
</reference>
<dbReference type="InterPro" id="IPR027417">
    <property type="entry name" value="P-loop_NTPase"/>
</dbReference>
<evidence type="ECO:0000256" key="1">
    <source>
        <dbReference type="ARBA" id="ARBA00004202"/>
    </source>
</evidence>
<name>K6VKE1_9MICO</name>
<dbReference type="PROSITE" id="PS00211">
    <property type="entry name" value="ABC_TRANSPORTER_1"/>
    <property type="match status" value="1"/>
</dbReference>
<dbReference type="AlphaFoldDB" id="K6VKE1"/>
<evidence type="ECO:0000256" key="6">
    <source>
        <dbReference type="ARBA" id="ARBA00023251"/>
    </source>
</evidence>
<dbReference type="Pfam" id="PF13732">
    <property type="entry name" value="DrrA1-3_C"/>
    <property type="match status" value="1"/>
</dbReference>
<dbReference type="OrthoDB" id="9804819at2"/>
<accession>K6VKE1</accession>
<dbReference type="GO" id="GO:0005524">
    <property type="term" value="F:ATP binding"/>
    <property type="evidence" value="ECO:0007669"/>
    <property type="project" value="UniProtKB-KW"/>
</dbReference>
<dbReference type="Proteomes" id="UP000008366">
    <property type="component" value="Unassembled WGS sequence"/>
</dbReference>
<dbReference type="GO" id="GO:0016887">
    <property type="term" value="F:ATP hydrolysis activity"/>
    <property type="evidence" value="ECO:0007669"/>
    <property type="project" value="InterPro"/>
</dbReference>
<keyword evidence="9" id="KW-1185">Reference proteome</keyword>
<dbReference type="InterPro" id="IPR003593">
    <property type="entry name" value="AAA+_ATPase"/>
</dbReference>
<evidence type="ECO:0000256" key="3">
    <source>
        <dbReference type="ARBA" id="ARBA00022448"/>
    </source>
</evidence>
<protein>
    <submittedName>
        <fullName evidence="8">Putative ABC transporter ATP-binding protein</fullName>
    </submittedName>
</protein>
<feature type="domain" description="ABC transporter" evidence="7">
    <location>
        <begin position="2"/>
        <end position="229"/>
    </location>
</feature>
<comment type="similarity">
    <text evidence="2">Belongs to the ABC transporter superfamily.</text>
</comment>
<evidence type="ECO:0000256" key="4">
    <source>
        <dbReference type="ARBA" id="ARBA00022741"/>
    </source>
</evidence>
<organism evidence="8 9">
    <name type="scientific">Kineosphaera limosa NBRC 100340</name>
    <dbReference type="NCBI Taxonomy" id="1184609"/>
    <lineage>
        <taxon>Bacteria</taxon>
        <taxon>Bacillati</taxon>
        <taxon>Actinomycetota</taxon>
        <taxon>Actinomycetes</taxon>
        <taxon>Micrococcales</taxon>
        <taxon>Dermatophilaceae</taxon>
        <taxon>Kineosphaera</taxon>
    </lineage>
</organism>
<dbReference type="PANTHER" id="PTHR42711:SF5">
    <property type="entry name" value="ABC TRANSPORTER ATP-BINDING PROTEIN NATA"/>
    <property type="match status" value="1"/>
</dbReference>
<proteinExistence type="inferred from homology"/>
<dbReference type="SUPFAM" id="SSF52540">
    <property type="entry name" value="P-loop containing nucleoside triphosphate hydrolases"/>
    <property type="match status" value="1"/>
</dbReference>
<dbReference type="InterPro" id="IPR050763">
    <property type="entry name" value="ABC_transporter_ATP-binding"/>
</dbReference>
<dbReference type="InterPro" id="IPR025302">
    <property type="entry name" value="DrrA1/2-like_C"/>
</dbReference>
<evidence type="ECO:0000256" key="5">
    <source>
        <dbReference type="ARBA" id="ARBA00022840"/>
    </source>
</evidence>
<dbReference type="InterPro" id="IPR017871">
    <property type="entry name" value="ABC_transporter-like_CS"/>
</dbReference>
<dbReference type="Pfam" id="PF00005">
    <property type="entry name" value="ABC_tran"/>
    <property type="match status" value="1"/>
</dbReference>
<keyword evidence="4" id="KW-0547">Nucleotide-binding</keyword>
<evidence type="ECO:0000256" key="2">
    <source>
        <dbReference type="ARBA" id="ARBA00005417"/>
    </source>
</evidence>
<dbReference type="GO" id="GO:0046677">
    <property type="term" value="P:response to antibiotic"/>
    <property type="evidence" value="ECO:0007669"/>
    <property type="project" value="UniProtKB-KW"/>
</dbReference>
<evidence type="ECO:0000313" key="8">
    <source>
        <dbReference type="EMBL" id="GAB96693.1"/>
    </source>
</evidence>
<dbReference type="EMBL" id="BAHD01000045">
    <property type="protein sequence ID" value="GAB96693.1"/>
    <property type="molecule type" value="Genomic_DNA"/>
</dbReference>
<dbReference type="SMART" id="SM00382">
    <property type="entry name" value="AAA"/>
    <property type="match status" value="1"/>
</dbReference>
<comment type="subcellular location">
    <subcellularLocation>
        <location evidence="1">Cell membrane</location>
        <topology evidence="1">Peripheral membrane protein</topology>
    </subcellularLocation>
</comment>
<gene>
    <name evidence="8" type="ORF">KILIM_045_00240</name>
</gene>
<evidence type="ECO:0000313" key="9">
    <source>
        <dbReference type="Proteomes" id="UP000008366"/>
    </source>
</evidence>
<dbReference type="Gene3D" id="3.40.50.300">
    <property type="entry name" value="P-loop containing nucleotide triphosphate hydrolases"/>
    <property type="match status" value="1"/>
</dbReference>
<dbReference type="RefSeq" id="WP_006593225.1">
    <property type="nucleotide sequence ID" value="NZ_BAHD01000045.1"/>
</dbReference>
<dbReference type="InterPro" id="IPR003439">
    <property type="entry name" value="ABC_transporter-like_ATP-bd"/>
</dbReference>
<keyword evidence="3" id="KW-0813">Transport</keyword>
<dbReference type="GO" id="GO:0005886">
    <property type="term" value="C:plasma membrane"/>
    <property type="evidence" value="ECO:0007669"/>
    <property type="project" value="UniProtKB-SubCell"/>
</dbReference>
<dbReference type="STRING" id="1184609.KILIM_045_00240"/>